<dbReference type="EMBL" id="QGGH01000011">
    <property type="protein sequence ID" value="PWJ88427.1"/>
    <property type="molecule type" value="Genomic_DNA"/>
</dbReference>
<sequence>MAGRVAFLPDHGATVLGPPVKWRPRPLTIKEKLEIVVRQMGKEPGGDRLNPLDGIDFHHDPALQRRRWDPVALDTVPPSCSLENLVALNKPTHRVQTAKRDAPEIAKLKRLEGRTGQGKVKRKIPGRKLQSRPFPKLNKGFR</sequence>
<evidence type="ECO:0000313" key="2">
    <source>
        <dbReference type="EMBL" id="PWJ88427.1"/>
    </source>
</evidence>
<gene>
    <name evidence="2" type="ORF">C8D77_111150</name>
</gene>
<feature type="region of interest" description="Disordered" evidence="1">
    <location>
        <begin position="111"/>
        <end position="142"/>
    </location>
</feature>
<proteinExistence type="predicted"/>
<accession>A0A8E2W881</accession>
<organism evidence="2 3">
    <name type="scientific">Rhizobium loti</name>
    <name type="common">Mesorhizobium loti</name>
    <dbReference type="NCBI Taxonomy" id="381"/>
    <lineage>
        <taxon>Bacteria</taxon>
        <taxon>Pseudomonadati</taxon>
        <taxon>Pseudomonadota</taxon>
        <taxon>Alphaproteobacteria</taxon>
        <taxon>Hyphomicrobiales</taxon>
        <taxon>Phyllobacteriaceae</taxon>
        <taxon>Mesorhizobium</taxon>
    </lineage>
</organism>
<name>A0A8E2W881_RHILI</name>
<comment type="caution">
    <text evidence="2">The sequence shown here is derived from an EMBL/GenBank/DDBJ whole genome shotgun (WGS) entry which is preliminary data.</text>
</comment>
<dbReference type="AlphaFoldDB" id="A0A8E2W881"/>
<dbReference type="Proteomes" id="UP000245631">
    <property type="component" value="Unassembled WGS sequence"/>
</dbReference>
<protein>
    <submittedName>
        <fullName evidence="2">Uncharacterized protein</fullName>
    </submittedName>
</protein>
<evidence type="ECO:0000313" key="3">
    <source>
        <dbReference type="Proteomes" id="UP000245631"/>
    </source>
</evidence>
<feature type="compositionally biased region" description="Basic residues" evidence="1">
    <location>
        <begin position="119"/>
        <end position="130"/>
    </location>
</feature>
<evidence type="ECO:0000256" key="1">
    <source>
        <dbReference type="SAM" id="MobiDB-lite"/>
    </source>
</evidence>
<reference evidence="2 3" key="1">
    <citation type="submission" date="2018-05" db="EMBL/GenBank/DDBJ databases">
        <title>Genomic Encyclopedia of Type Strains, Phase IV (KMG-IV): sequencing the most valuable type-strain genomes for metagenomic binning, comparative biology and taxonomic classification.</title>
        <authorList>
            <person name="Goeker M."/>
        </authorList>
    </citation>
    <scope>NUCLEOTIDE SEQUENCE [LARGE SCALE GENOMIC DNA]</scope>
    <source>
        <strain evidence="2 3">DSM 2626</strain>
    </source>
</reference>